<dbReference type="EMBL" id="LSMT01000061">
    <property type="protein sequence ID" value="PFX29736.1"/>
    <property type="molecule type" value="Genomic_DNA"/>
</dbReference>
<dbReference type="InterPro" id="IPR050757">
    <property type="entry name" value="Collagen_mod_GT25"/>
</dbReference>
<dbReference type="InterPro" id="IPR029044">
    <property type="entry name" value="Nucleotide-diphossugar_trans"/>
</dbReference>
<feature type="region of interest" description="Disordered" evidence="4">
    <location>
        <begin position="546"/>
        <end position="569"/>
    </location>
</feature>
<dbReference type="OrthoDB" id="5981129at2759"/>
<dbReference type="Pfam" id="PF01755">
    <property type="entry name" value="Glyco_transf_25"/>
    <property type="match status" value="1"/>
</dbReference>
<reference evidence="8" key="1">
    <citation type="journal article" date="2017" name="bioRxiv">
        <title>Comparative analysis of the genomes of Stylophora pistillata and Acropora digitifera provides evidence for extensive differences between species of corals.</title>
        <authorList>
            <person name="Voolstra C.R."/>
            <person name="Li Y."/>
            <person name="Liew Y.J."/>
            <person name="Baumgarten S."/>
            <person name="Zoccola D."/>
            <person name="Flot J.-F."/>
            <person name="Tambutte S."/>
            <person name="Allemand D."/>
            <person name="Aranda M."/>
        </authorList>
    </citation>
    <scope>NUCLEOTIDE SEQUENCE [LARGE SCALE GENOMIC DNA]</scope>
</reference>
<name>A0A2B4SK39_STYPI</name>
<comment type="similarity">
    <text evidence="1">Belongs to the glycosyltransferase 25 family.</text>
</comment>
<evidence type="ECO:0000259" key="6">
    <source>
        <dbReference type="Pfam" id="PF01755"/>
    </source>
</evidence>
<feature type="region of interest" description="Disordered" evidence="4">
    <location>
        <begin position="188"/>
        <end position="218"/>
    </location>
</feature>
<feature type="region of interest" description="Disordered" evidence="4">
    <location>
        <begin position="280"/>
        <end position="300"/>
    </location>
</feature>
<feature type="region of interest" description="Disordered" evidence="4">
    <location>
        <begin position="600"/>
        <end position="626"/>
    </location>
</feature>
<feature type="chain" id="PRO_5012360571" evidence="5">
    <location>
        <begin position="25"/>
        <end position="1211"/>
    </location>
</feature>
<organism evidence="7 8">
    <name type="scientific">Stylophora pistillata</name>
    <name type="common">Smooth cauliflower coral</name>
    <dbReference type="NCBI Taxonomy" id="50429"/>
    <lineage>
        <taxon>Eukaryota</taxon>
        <taxon>Metazoa</taxon>
        <taxon>Cnidaria</taxon>
        <taxon>Anthozoa</taxon>
        <taxon>Hexacorallia</taxon>
        <taxon>Scleractinia</taxon>
        <taxon>Astrocoeniina</taxon>
        <taxon>Pocilloporidae</taxon>
        <taxon>Stylophora</taxon>
    </lineage>
</organism>
<feature type="compositionally biased region" description="Polar residues" evidence="4">
    <location>
        <begin position="439"/>
        <end position="449"/>
    </location>
</feature>
<feature type="compositionally biased region" description="Basic and acidic residues" evidence="4">
    <location>
        <begin position="702"/>
        <end position="711"/>
    </location>
</feature>
<feature type="signal peptide" evidence="5">
    <location>
        <begin position="1"/>
        <end position="24"/>
    </location>
</feature>
<dbReference type="CDD" id="cd06532">
    <property type="entry name" value="Glyco_transf_25"/>
    <property type="match status" value="1"/>
</dbReference>
<protein>
    <submittedName>
        <fullName evidence="7">Procollagen galactosyltransferase 1</fullName>
    </submittedName>
</protein>
<proteinExistence type="inferred from homology"/>
<sequence length="1211" mass="135688">MEPIRSFLCKGWAMVVLMACTVLAYRELADIPGNTRQFIATVNNNCGDFKEVLRRCHVWKDMGFCFKYRRQMQHVCNKTCQYCGQKQWRVIDIKGVWGQLKEPVNAHVSSTKVPKQPPVQILGKETTPQVEDAARAIATQLEGEIDHNELSAPPNAGGQLDEARIGVQSAMVPTNGETKGKMSFSLNVSSAEQEQKTHPQDGPTISGKTQVGEKPDKGTNPIVLLMGYGLGEKSSQRVYDDLNNATDFPASDGETKNNVGPHDAPIHGKLLAFRDNGTSLTEAAQERKSPSSRFRTEDNVPESDLKEIVELLDNAASVNGRLQPVAANQYMHEETNEGNADSNALQLNLGAQSLDSQEMSTLQSKVTHRGRVKNTHSILPISSDDTTNQKAFEQIAVHVLPNTSEVNSTSMVENFVKLNRSEGSMPTDSMVAGNKHGNINNPLQMNPSFRSKPRVSKPSGKQVTLTINERPGTGEAVFKVKKSPTATGVSYTTEDHPEGLPSPTYLLQSENEEARAKADEEEAKIRAATSAIKNVIKLFDKDHSHHGHTRLIQEPTQDFPADSKSLEDGPELIAGMDASEYNAEVAQAQNLDRARASALALSQQNGPYRSPSEASPGSPPPNYAVVRMSDSKDWKSLAHTLATQLKHVLNHMEDREKENRHEKQKIQEQMMLMAQQQMTGIGREDDEGPAADDDDDDDYDDEMRNRDEMEKRRHSVSSPQERTEISSADSKISDVVYNRSKESAVRDPGVFLAIIARNAAHLLPNWLACIENLDYPKNRMSVWIRSDHNEDNTSKILQEWSQNVKHLYHRVLVNVSDTPSKTVISPMIEVFGGKAAYSNFWGGMDEDGYYARSDNYFPMLQREEKGCFEVPMIHSTMLIDLRKTISDQLRYNPPLSSYHGEEDDILVFAHSAREAGINLNLLNKEVYGYMLSPADANSTLEDMKVHFTHVKLEWFVDHPEELMPVSSHITVQYPPPGKLGFDEVHYKTLYACGCMLLTDQQVKDMGIKMLPGYKDPYGKRPLTMGEIGCFLSHYLIWEEMINNGLDKVLVLEDDVRFEPDFRNQLQDLLQEANALSSEYPWELIYIGRKRFHSNAVTMVPGASALAWAEYTYWTLGYAISLRGARKLVSAKPLEKMVAVDEFLPIMFNKHLKSEWANHFYPRNLVAMTAEPLLLYPTHYVGDEGYFSDTETTGLIPPELQQTDTLKGKLEL</sequence>
<keyword evidence="8" id="KW-1185">Reference proteome</keyword>
<accession>A0A2B4SK39</accession>
<feature type="compositionally biased region" description="Low complexity" evidence="4">
    <location>
        <begin position="600"/>
        <end position="616"/>
    </location>
</feature>
<feature type="domain" description="Glycosyl transferase family 25" evidence="6">
    <location>
        <begin position="1003"/>
        <end position="1142"/>
    </location>
</feature>
<feature type="compositionally biased region" description="Polar residues" evidence="4">
    <location>
        <begin position="716"/>
        <end position="728"/>
    </location>
</feature>
<gene>
    <name evidence="7" type="primary">Colgalt1</name>
    <name evidence="7" type="ORF">AWC38_SpisGene5508</name>
</gene>
<feature type="region of interest" description="Disordered" evidence="4">
    <location>
        <begin position="439"/>
        <end position="461"/>
    </location>
</feature>
<feature type="region of interest" description="Disordered" evidence="4">
    <location>
        <begin position="681"/>
        <end position="728"/>
    </location>
</feature>
<comment type="caution">
    <text evidence="7">The sequence shown here is derived from an EMBL/GenBank/DDBJ whole genome shotgun (WGS) entry which is preliminary data.</text>
</comment>
<evidence type="ECO:0000256" key="4">
    <source>
        <dbReference type="SAM" id="MobiDB-lite"/>
    </source>
</evidence>
<evidence type="ECO:0000256" key="3">
    <source>
        <dbReference type="ARBA" id="ARBA00022679"/>
    </source>
</evidence>
<dbReference type="InterPro" id="IPR002654">
    <property type="entry name" value="Glyco_trans_25"/>
</dbReference>
<dbReference type="STRING" id="50429.A0A2B4SK39"/>
<evidence type="ECO:0000256" key="2">
    <source>
        <dbReference type="ARBA" id="ARBA00022676"/>
    </source>
</evidence>
<evidence type="ECO:0000256" key="5">
    <source>
        <dbReference type="SAM" id="SignalP"/>
    </source>
</evidence>
<dbReference type="PANTHER" id="PTHR10730:SF53">
    <property type="entry name" value="GLYCOSYLTRANSFERASE 25 FAMILY MEMBER"/>
    <property type="match status" value="1"/>
</dbReference>
<dbReference type="Proteomes" id="UP000225706">
    <property type="component" value="Unassembled WGS sequence"/>
</dbReference>
<dbReference type="AlphaFoldDB" id="A0A2B4SK39"/>
<dbReference type="SUPFAM" id="SSF53448">
    <property type="entry name" value="Nucleotide-diphospho-sugar transferases"/>
    <property type="match status" value="1"/>
</dbReference>
<evidence type="ECO:0000313" key="8">
    <source>
        <dbReference type="Proteomes" id="UP000225706"/>
    </source>
</evidence>
<keyword evidence="5" id="KW-0732">Signal</keyword>
<dbReference type="PANTHER" id="PTHR10730">
    <property type="entry name" value="PROCOLLAGEN-LYSINE,2-OXOGLUTARATE 5-DIOXYGENASE/GLYCOSYLTRANSFERASE 25 FAMILY MEMBER"/>
    <property type="match status" value="1"/>
</dbReference>
<keyword evidence="3 7" id="KW-0808">Transferase</keyword>
<keyword evidence="2 7" id="KW-0328">Glycosyltransferase</keyword>
<evidence type="ECO:0000256" key="1">
    <source>
        <dbReference type="ARBA" id="ARBA00006721"/>
    </source>
</evidence>
<dbReference type="GO" id="GO:0050211">
    <property type="term" value="F:procollagen galactosyltransferase activity"/>
    <property type="evidence" value="ECO:0007669"/>
    <property type="project" value="TreeGrafter"/>
</dbReference>
<evidence type="ECO:0000313" key="7">
    <source>
        <dbReference type="EMBL" id="PFX29736.1"/>
    </source>
</evidence>
<feature type="compositionally biased region" description="Acidic residues" evidence="4">
    <location>
        <begin position="684"/>
        <end position="701"/>
    </location>
</feature>
<feature type="compositionally biased region" description="Basic and acidic residues" evidence="4">
    <location>
        <begin position="284"/>
        <end position="300"/>
    </location>
</feature>